<feature type="domain" description="Helicase C-terminal" evidence="15">
    <location>
        <begin position="741"/>
        <end position="899"/>
    </location>
</feature>
<dbReference type="FunFam" id="3.40.50.300:FF:000957">
    <property type="entry name" value="ATP-dependent RNA helicase SUV3L, mitochondrial"/>
    <property type="match status" value="1"/>
</dbReference>
<dbReference type="InterPro" id="IPR056377">
    <property type="entry name" value="DExH18_N"/>
</dbReference>
<dbReference type="Gene3D" id="3.40.50.300">
    <property type="entry name" value="P-loop containing nucleotide triphosphate hydrolases"/>
    <property type="match status" value="2"/>
</dbReference>
<keyword evidence="10" id="KW-0809">Transit peptide</keyword>
<evidence type="ECO:0000256" key="14">
    <source>
        <dbReference type="SAM" id="MobiDB-lite"/>
    </source>
</evidence>
<dbReference type="CDD" id="cd17913">
    <property type="entry name" value="DEXQc_Suv3"/>
    <property type="match status" value="1"/>
</dbReference>
<feature type="region of interest" description="Disordered" evidence="14">
    <location>
        <begin position="175"/>
        <end position="240"/>
    </location>
</feature>
<comment type="subunit">
    <text evidence="4">Homodimer; in free form. Component of the mitochondrial degradosome (mtEXO) complex which is a heteropentamer containing 2 copies of SUPV3L1 and 3 copies of PNPT1.</text>
</comment>
<comment type="subcellular location">
    <subcellularLocation>
        <location evidence="3">Mitochondrion matrix</location>
        <location evidence="3">Mitochondrion nucleoid</location>
    </subcellularLocation>
</comment>
<evidence type="ECO:0000256" key="6">
    <source>
        <dbReference type="ARBA" id="ARBA00022741"/>
    </source>
</evidence>
<evidence type="ECO:0000256" key="7">
    <source>
        <dbReference type="ARBA" id="ARBA00022801"/>
    </source>
</evidence>
<keyword evidence="8" id="KW-0347">Helicase</keyword>
<evidence type="ECO:0000256" key="11">
    <source>
        <dbReference type="ARBA" id="ARBA00023128"/>
    </source>
</evidence>
<dbReference type="PANTHER" id="PTHR12131:SF28">
    <property type="entry name" value="DEXH-BOX ATP-DEPENDENT RNA HELICASE DEXH18, MITOCHONDRIAL"/>
    <property type="match status" value="1"/>
</dbReference>
<feature type="compositionally biased region" description="Basic residues" evidence="14">
    <location>
        <begin position="175"/>
        <end position="192"/>
    </location>
</feature>
<dbReference type="SMART" id="SM00490">
    <property type="entry name" value="HELICc"/>
    <property type="match status" value="1"/>
</dbReference>
<dbReference type="PROSITE" id="PS51194">
    <property type="entry name" value="HELICASE_CTER"/>
    <property type="match status" value="1"/>
</dbReference>
<dbReference type="CDD" id="cd18805">
    <property type="entry name" value="SF2_C_suv3"/>
    <property type="match status" value="1"/>
</dbReference>
<dbReference type="GO" id="GO:0000965">
    <property type="term" value="P:mitochondrial RNA 3'-end processing"/>
    <property type="evidence" value="ECO:0007669"/>
    <property type="project" value="TreeGrafter"/>
</dbReference>
<dbReference type="EMBL" id="HBIS01006665">
    <property type="protein sequence ID" value="CAE0612204.1"/>
    <property type="molecule type" value="Transcribed_RNA"/>
</dbReference>
<dbReference type="Pfam" id="PF00271">
    <property type="entry name" value="Helicase_C"/>
    <property type="match status" value="1"/>
</dbReference>
<dbReference type="PANTHER" id="PTHR12131">
    <property type="entry name" value="ATP-DEPENDENT RNA AND DNA HELICASE"/>
    <property type="match status" value="1"/>
</dbReference>
<dbReference type="Pfam" id="PF23703">
    <property type="entry name" value="DExH18_N"/>
    <property type="match status" value="1"/>
</dbReference>
<dbReference type="InterPro" id="IPR001650">
    <property type="entry name" value="Helicase_C-like"/>
</dbReference>
<keyword evidence="6" id="KW-0547">Nucleotide-binding</keyword>
<dbReference type="Pfam" id="PF22527">
    <property type="entry name" value="DEXQc_Suv3"/>
    <property type="match status" value="1"/>
</dbReference>
<dbReference type="EMBL" id="HBIS01006667">
    <property type="protein sequence ID" value="CAE0612206.1"/>
    <property type="molecule type" value="Transcribed_RNA"/>
</dbReference>
<dbReference type="GO" id="GO:0016787">
    <property type="term" value="F:hydrolase activity"/>
    <property type="evidence" value="ECO:0007669"/>
    <property type="project" value="UniProtKB-KW"/>
</dbReference>
<dbReference type="EMBL" id="HBIS01006666">
    <property type="protein sequence ID" value="CAE0612205.1"/>
    <property type="molecule type" value="Transcribed_RNA"/>
</dbReference>
<evidence type="ECO:0000256" key="2">
    <source>
        <dbReference type="ARBA" id="ARBA00001946"/>
    </source>
</evidence>
<reference evidence="17" key="1">
    <citation type="submission" date="2021-01" db="EMBL/GenBank/DDBJ databases">
        <authorList>
            <person name="Corre E."/>
            <person name="Pelletier E."/>
            <person name="Niang G."/>
            <person name="Scheremetjew M."/>
            <person name="Finn R."/>
            <person name="Kale V."/>
            <person name="Holt S."/>
            <person name="Cochrane G."/>
            <person name="Meng A."/>
            <person name="Brown T."/>
            <person name="Cohen L."/>
        </authorList>
    </citation>
    <scope>NUCLEOTIDE SEQUENCE</scope>
    <source>
        <strain evidence="17">CCMP1897</strain>
    </source>
</reference>
<dbReference type="InterPro" id="IPR022192">
    <property type="entry name" value="SUV3_C"/>
</dbReference>
<dbReference type="InterPro" id="IPR041082">
    <property type="entry name" value="Suv3_C_1"/>
</dbReference>
<dbReference type="InterPro" id="IPR027417">
    <property type="entry name" value="P-loop_NTPase"/>
</dbReference>
<evidence type="ECO:0000259" key="15">
    <source>
        <dbReference type="PROSITE" id="PS51194"/>
    </source>
</evidence>
<evidence type="ECO:0000256" key="13">
    <source>
        <dbReference type="ARBA" id="ARBA00047984"/>
    </source>
</evidence>
<dbReference type="Pfam" id="PF12513">
    <property type="entry name" value="SUV3_C"/>
    <property type="match status" value="1"/>
</dbReference>
<evidence type="ECO:0000256" key="5">
    <source>
        <dbReference type="ARBA" id="ARBA00012552"/>
    </source>
</evidence>
<evidence type="ECO:0000313" key="16">
    <source>
        <dbReference type="EMBL" id="CAE0612204.1"/>
    </source>
</evidence>
<keyword evidence="7" id="KW-0378">Hydrolase</keyword>
<evidence type="ECO:0000256" key="3">
    <source>
        <dbReference type="ARBA" id="ARBA00004436"/>
    </source>
</evidence>
<dbReference type="GO" id="GO:0003724">
    <property type="term" value="F:RNA helicase activity"/>
    <property type="evidence" value="ECO:0007669"/>
    <property type="project" value="UniProtKB-EC"/>
</dbReference>
<protein>
    <recommendedName>
        <fullName evidence="5">RNA helicase</fullName>
        <ecNumber evidence="5">3.6.4.13</ecNumber>
    </recommendedName>
</protein>
<dbReference type="Gene3D" id="1.20.272.40">
    <property type="match status" value="1"/>
</dbReference>
<organism evidence="17">
    <name type="scientific">Picocystis salinarum</name>
    <dbReference type="NCBI Taxonomy" id="88271"/>
    <lineage>
        <taxon>Eukaryota</taxon>
        <taxon>Viridiplantae</taxon>
        <taxon>Chlorophyta</taxon>
        <taxon>Picocystophyceae</taxon>
        <taxon>Picocystales</taxon>
        <taxon>Picocystaceae</taxon>
        <taxon>Picocystis</taxon>
    </lineage>
</organism>
<evidence type="ECO:0000256" key="8">
    <source>
        <dbReference type="ARBA" id="ARBA00022806"/>
    </source>
</evidence>
<gene>
    <name evidence="16" type="ORF">PSAL00342_LOCUS6039</name>
    <name evidence="17" type="ORF">PSAL00342_LOCUS6040</name>
    <name evidence="18" type="ORF">PSAL00342_LOCUS6041</name>
</gene>
<feature type="compositionally biased region" description="Basic and acidic residues" evidence="14">
    <location>
        <begin position="194"/>
        <end position="227"/>
    </location>
</feature>
<dbReference type="GO" id="GO:0045025">
    <property type="term" value="C:mitochondrial degradosome"/>
    <property type="evidence" value="ECO:0007669"/>
    <property type="project" value="TreeGrafter"/>
</dbReference>
<evidence type="ECO:0000256" key="12">
    <source>
        <dbReference type="ARBA" id="ARBA00023271"/>
    </source>
</evidence>
<dbReference type="EC" id="3.6.4.13" evidence="5"/>
<evidence type="ECO:0000256" key="9">
    <source>
        <dbReference type="ARBA" id="ARBA00022840"/>
    </source>
</evidence>
<dbReference type="InterPro" id="IPR050699">
    <property type="entry name" value="RNA-DNA_Helicase"/>
</dbReference>
<dbReference type="FunFam" id="3.40.50.300:FF:000269">
    <property type="entry name" value="ATP-dependent RNA helicase SUPV3L1, mitochondrial"/>
    <property type="match status" value="1"/>
</dbReference>
<dbReference type="SUPFAM" id="SSF52540">
    <property type="entry name" value="P-loop containing nucleoside triphosphate hydrolases"/>
    <property type="match status" value="1"/>
</dbReference>
<dbReference type="InterPro" id="IPR055206">
    <property type="entry name" value="DEXQc_SUV3"/>
</dbReference>
<name>A0A6U9RQ95_9CHLO</name>
<evidence type="ECO:0000313" key="18">
    <source>
        <dbReference type="EMBL" id="CAE0612206.1"/>
    </source>
</evidence>
<evidence type="ECO:0000256" key="10">
    <source>
        <dbReference type="ARBA" id="ARBA00022946"/>
    </source>
</evidence>
<sequence length="1091" mass="123715">MADGIASHRARLRTRLGDDVRFHHLTSAQGDVGVAQGKQLLSVVVRHGAHDGKHVQRSVLQLAPWIGVLGRKTRHVAVLLDGIHRWRRFHAHVRGVLEGHLIEPFGCDDLFPSFEVLGVTLLGFFQPKRGTRGCEVSFVFSALLCSWFVPLSSTCVCDRPFASARCHRDVPHHVRRSLPRSGRRRRSRRSARRSSIDSHVVENEWEHHARERKPTNTDGRRWEEARARAKATHTNGWQSHTRSVGAWRPCAPNPCLHRRTDGRMALVWMRRTHVHRWTDGAWKNGRMARGRTVCRHGASTRIQGSSWPCLRNGRRLRCPSPTQPQRHAINHDAHVKEEHRQTHVSTSETVRAAQSASHRARATRRTRSSQRQAEGVARALRRRRSIRTSRGIRVAKIGRGLPGRRFLRSICVDACAMEGGRRGAWRAWRWFVRRESSQASSSSQLDSSFDALLSRVKRKAASDGAQRRTPLHRTTKEQLNEALLAFQRSGWAADQAIAIYVNAQLFPKATGKFRKFLLRHADASLARAIASCDDPKDPRALERKIFPLFARYAVAEYATDIASYRALVQRADLRKPHGWYDEARRLDRRIVYHAGPTNSGKTYHALEAMKRAESGVYCGPLRLLAMEVYDTCNQKGTYCDLVTGQERKQVPFARHVSCTIEMANVSKQVDVAVIDEIQMIADESRGWAWTRALCGLPAKELHLCGDPSALPLVRELVKVMGDELVEKKYDRFSTLKVEPRSLQGNLANVQKGDAVVAFSRKDIFEIKQRIERETKEKCCVVYGALPPETRRQQAHLFNDKSSEYGVLVASDAIGMGLNLNIRRVVLSTLEKFQGKERGPLPSSMVKQIAGRAGRRGSDFPEGLVTTLMQSDHSQLRQNLAEPLPPITAAGLFPTFEQIELFAGSLPDLPFHRLITRFAEESRLDGIYFFCRHEPLVQLAKQLERIEGLSLRDRYNLIVAPVNTRDPLIMREFIRYAETFAAGKPVAPALDVDATTAPSSERELARLESMHQLMSLYLWLSYRFDEGAFPKREEASNFANSIIALVEKGLSHISNRRRRRKLFPPRIPAPARQQSTRKSRMFYARGREVVAA</sequence>
<accession>A0A6U9RQ95</accession>
<keyword evidence="12" id="KW-1135">Mitochondrion nucleoid</keyword>
<comment type="cofactor">
    <cofactor evidence="1">
        <name>Mn(2+)</name>
        <dbReference type="ChEBI" id="CHEBI:29035"/>
    </cofactor>
</comment>
<comment type="cofactor">
    <cofactor evidence="2">
        <name>Mg(2+)</name>
        <dbReference type="ChEBI" id="CHEBI:18420"/>
    </cofactor>
</comment>
<keyword evidence="9" id="KW-0067">ATP-binding</keyword>
<dbReference type="GO" id="GO:0005524">
    <property type="term" value="F:ATP binding"/>
    <property type="evidence" value="ECO:0007669"/>
    <property type="project" value="UniProtKB-KW"/>
</dbReference>
<dbReference type="GO" id="GO:0042645">
    <property type="term" value="C:mitochondrial nucleoid"/>
    <property type="evidence" value="ECO:0007669"/>
    <property type="project" value="UniProtKB-SubCell"/>
</dbReference>
<feature type="region of interest" description="Disordered" evidence="14">
    <location>
        <begin position="335"/>
        <end position="384"/>
    </location>
</feature>
<feature type="compositionally biased region" description="Basic residues" evidence="14">
    <location>
        <begin position="358"/>
        <end position="368"/>
    </location>
</feature>
<dbReference type="Pfam" id="PF18147">
    <property type="entry name" value="Suv3_C_1"/>
    <property type="match status" value="1"/>
</dbReference>
<evidence type="ECO:0000256" key="1">
    <source>
        <dbReference type="ARBA" id="ARBA00001936"/>
    </source>
</evidence>
<dbReference type="Gene3D" id="1.20.58.1080">
    <property type="match status" value="1"/>
</dbReference>
<evidence type="ECO:0000313" key="17">
    <source>
        <dbReference type="EMBL" id="CAE0612205.1"/>
    </source>
</evidence>
<keyword evidence="11" id="KW-0496">Mitochondrion</keyword>
<dbReference type="AlphaFoldDB" id="A0A6U9RQ95"/>
<dbReference type="InterPro" id="IPR044774">
    <property type="entry name" value="Suv3_DEXQc"/>
</dbReference>
<proteinExistence type="predicted"/>
<comment type="catalytic activity">
    <reaction evidence="13">
        <text>ATP + H2O = ADP + phosphate + H(+)</text>
        <dbReference type="Rhea" id="RHEA:13065"/>
        <dbReference type="ChEBI" id="CHEBI:15377"/>
        <dbReference type="ChEBI" id="CHEBI:15378"/>
        <dbReference type="ChEBI" id="CHEBI:30616"/>
        <dbReference type="ChEBI" id="CHEBI:43474"/>
        <dbReference type="ChEBI" id="CHEBI:456216"/>
        <dbReference type="EC" id="3.6.4.13"/>
    </reaction>
</comment>
<evidence type="ECO:0000256" key="4">
    <source>
        <dbReference type="ARBA" id="ARBA00011661"/>
    </source>
</evidence>
<feature type="compositionally biased region" description="Low complexity" evidence="14">
    <location>
        <begin position="369"/>
        <end position="378"/>
    </location>
</feature>